<comment type="caution">
    <text evidence="5">The sequence shown here is derived from an EMBL/GenBank/DDBJ whole genome shotgun (WGS) entry which is preliminary data.</text>
</comment>
<proteinExistence type="inferred from homology"/>
<dbReference type="PANTHER" id="PTHR36845">
    <property type="entry name" value="HYDROLASE, PUTATIVE (AFU_ORTHOLOGUE AFUA_7G05090)-RELATED"/>
    <property type="match status" value="1"/>
</dbReference>
<dbReference type="InterPro" id="IPR010905">
    <property type="entry name" value="Glyco_hydro_88"/>
</dbReference>
<dbReference type="Pfam" id="PF07470">
    <property type="entry name" value="Glyco_hydro_88"/>
    <property type="match status" value="1"/>
</dbReference>
<dbReference type="InterPro" id="IPR012341">
    <property type="entry name" value="6hp_glycosidase-like_sf"/>
</dbReference>
<feature type="binding site" evidence="4">
    <location>
        <position position="255"/>
    </location>
    <ligand>
        <name>substrate</name>
    </ligand>
</feature>
<feature type="active site" description="Nucleophile" evidence="3">
    <location>
        <position position="119"/>
    </location>
</feature>
<dbReference type="PANTHER" id="PTHR36845:SF1">
    <property type="entry name" value="HYDROLASE, PUTATIVE (AFU_ORTHOLOGUE AFUA_7G05090)-RELATED"/>
    <property type="match status" value="1"/>
</dbReference>
<protein>
    <submittedName>
        <fullName evidence="5">Glucuronyl hydrolase</fullName>
    </submittedName>
</protein>
<keyword evidence="1 5" id="KW-0378">Hydrolase</keyword>
<feature type="active site" description="Proton donor" evidence="3">
    <location>
        <position position="183"/>
    </location>
</feature>
<dbReference type="Gene3D" id="1.50.10.10">
    <property type="match status" value="1"/>
</dbReference>
<evidence type="ECO:0000256" key="4">
    <source>
        <dbReference type="PIRSR" id="PIRSR610905-2"/>
    </source>
</evidence>
<feature type="binding site" evidence="4">
    <location>
        <position position="183"/>
    </location>
    <ligand>
        <name>substrate</name>
    </ligand>
</feature>
<dbReference type="InterPro" id="IPR008928">
    <property type="entry name" value="6-hairpin_glycosidase_sf"/>
</dbReference>
<dbReference type="SUPFAM" id="SSF48208">
    <property type="entry name" value="Six-hairpin glycosidases"/>
    <property type="match status" value="1"/>
</dbReference>
<evidence type="ECO:0000256" key="1">
    <source>
        <dbReference type="ARBA" id="ARBA00022801"/>
    </source>
</evidence>
<dbReference type="EMBL" id="BAIQ01000029">
    <property type="protein sequence ID" value="GAE16213.1"/>
    <property type="molecule type" value="Genomic_DNA"/>
</dbReference>
<feature type="binding site" evidence="4">
    <location>
        <position position="371"/>
    </location>
    <ligand>
        <name>substrate</name>
    </ligand>
</feature>
<dbReference type="AlphaFoldDB" id="W4P9Z2"/>
<feature type="binding site" evidence="4">
    <location>
        <position position="259"/>
    </location>
    <ligand>
        <name>substrate</name>
    </ligand>
</feature>
<dbReference type="InterPro" id="IPR052369">
    <property type="entry name" value="UG_Glycosaminoglycan_Hydrolase"/>
</dbReference>
<reference evidence="5 6" key="1">
    <citation type="journal article" date="2014" name="Genome Announc.">
        <title>Draft Genome Sequences of Three Strains of Bacteroides pyogenes Isolated from a Cat and Swine.</title>
        <authorList>
            <person name="Sakamoto M."/>
            <person name="Oshima K."/>
            <person name="Suda W."/>
            <person name="Kitamura K."/>
            <person name="Iida T."/>
            <person name="Hattori M."/>
            <person name="Ohkuma M."/>
        </authorList>
    </citation>
    <scope>NUCLEOTIDE SEQUENCE [LARGE SCALE GENOMIC DNA]</scope>
    <source>
        <strain evidence="5 6">JCM 6292</strain>
    </source>
</reference>
<gene>
    <name evidence="5" type="ORF">JCM6292_2611</name>
</gene>
<evidence type="ECO:0000256" key="2">
    <source>
        <dbReference type="ARBA" id="ARBA00038358"/>
    </source>
</evidence>
<evidence type="ECO:0000313" key="5">
    <source>
        <dbReference type="EMBL" id="GAE16213.1"/>
    </source>
</evidence>
<organism evidence="5 6">
    <name type="scientific">Bacteroides pyogenes JCM 6292</name>
    <dbReference type="NCBI Taxonomy" id="1235809"/>
    <lineage>
        <taxon>Bacteria</taxon>
        <taxon>Pseudomonadati</taxon>
        <taxon>Bacteroidota</taxon>
        <taxon>Bacteroidia</taxon>
        <taxon>Bacteroidales</taxon>
        <taxon>Bacteroidaceae</taxon>
        <taxon>Bacteroides</taxon>
    </lineage>
</organism>
<evidence type="ECO:0000313" key="6">
    <source>
        <dbReference type="Proteomes" id="UP000018861"/>
    </source>
</evidence>
<dbReference type="Proteomes" id="UP000018861">
    <property type="component" value="Unassembled WGS sequence"/>
</dbReference>
<dbReference type="GO" id="GO:0000272">
    <property type="term" value="P:polysaccharide catabolic process"/>
    <property type="evidence" value="ECO:0007669"/>
    <property type="project" value="TreeGrafter"/>
</dbReference>
<name>W4P9Z2_9BACE</name>
<evidence type="ECO:0000256" key="3">
    <source>
        <dbReference type="PIRSR" id="PIRSR610905-1"/>
    </source>
</evidence>
<feature type="binding site" evidence="4">
    <location>
        <position position="243"/>
    </location>
    <ligand>
        <name>substrate</name>
    </ligand>
</feature>
<accession>W4P9Z2</accession>
<dbReference type="GO" id="GO:0052757">
    <property type="term" value="F:chondroitin hydrolase activity"/>
    <property type="evidence" value="ECO:0007669"/>
    <property type="project" value="TreeGrafter"/>
</dbReference>
<sequence>MFMRNLVLICIGLCFLFIDACKGMEGQNNFLLENIEYAVVQYRMLIDELKKNDKLWTPRTVNTKGDIVYASQSWDWTLGFFPGSLWYLYNLTGDEKWKTLAKKYTEALKSQQYITSHHDIGFIIGCSYLNGMRMGHEAYDSIIIQAAKSLSTRFRPKAGVIQSWSAHTGWQAKRGWKCPVIIDNMVNLEILFEATSLSGDSTFYNIAVSHADMTLKNHFREDGSSYHVVDYDMETGKIRSRCTAQGYSDESAWARGQAWSIYGYVMCYRYTHQTEYLKQAEATYEFIFTHPNLPEDLIPYWDFDAVNIPHEIRDASSAAIVAAALYELSIYSNKAEYKKTADKIMYSLSSPAYRNQMGKNHNFLLMHSVGSYPQGNEIDVPLNYADYYYLEALKRKKDIEQNNMTHVIRKTNKI</sequence>
<feature type="binding site" evidence="4">
    <location>
        <position position="119"/>
    </location>
    <ligand>
        <name>substrate</name>
    </ligand>
</feature>
<comment type="similarity">
    <text evidence="2">Belongs to the glycosyl hydrolase 88 family.</text>
</comment>